<gene>
    <name evidence="1" type="ORF">HHK36_027575</name>
</gene>
<dbReference type="PANTHER" id="PTHR33600">
    <property type="entry name" value="PLASTID DIVISION PROTEIN PDV2"/>
    <property type="match status" value="1"/>
</dbReference>
<dbReference type="AlphaFoldDB" id="A0A834YF34"/>
<keyword evidence="2" id="KW-1185">Reference proteome</keyword>
<sequence length="241" mass="27990">MCVVSLMELHKNLQTLIKRAWILHDRITDEIQNSSIGLCRFCSQHEHYCGVAEAPFVERGRLISIRDALEVVENMFMFLQRLQSRQQIDRHTALTRLEESRLFLIEKVTEHRGRALDVMKEMHACFGDRNTTFNWNLKASMAGKVKPTVHSGRKRRISGFLFSCFQILFNPWKWKKTVGVAVRFLIIAASIVSTVHFHRTRQQLRISYRKDLSVMGSIETGEMGFFQPITNSPLDVFYGRG</sequence>
<dbReference type="PANTHER" id="PTHR33600:SF5">
    <property type="entry name" value="PLASTID DIVISION PROTEIN PDV1"/>
    <property type="match status" value="1"/>
</dbReference>
<reference evidence="1 2" key="1">
    <citation type="submission" date="2020-04" db="EMBL/GenBank/DDBJ databases">
        <title>Plant Genome Project.</title>
        <authorList>
            <person name="Zhang R.-G."/>
        </authorList>
    </citation>
    <scope>NUCLEOTIDE SEQUENCE [LARGE SCALE GENOMIC DNA]</scope>
    <source>
        <strain evidence="1">YNK0</strain>
        <tissue evidence="1">Leaf</tissue>
    </source>
</reference>
<dbReference type="OrthoDB" id="1892915at2759"/>
<organism evidence="1 2">
    <name type="scientific">Tetracentron sinense</name>
    <name type="common">Spur-leaf</name>
    <dbReference type="NCBI Taxonomy" id="13715"/>
    <lineage>
        <taxon>Eukaryota</taxon>
        <taxon>Viridiplantae</taxon>
        <taxon>Streptophyta</taxon>
        <taxon>Embryophyta</taxon>
        <taxon>Tracheophyta</taxon>
        <taxon>Spermatophyta</taxon>
        <taxon>Magnoliopsida</taxon>
        <taxon>Trochodendrales</taxon>
        <taxon>Trochodendraceae</taxon>
        <taxon>Tetracentron</taxon>
    </lineage>
</organism>
<comment type="caution">
    <text evidence="1">The sequence shown here is derived from an EMBL/GenBank/DDBJ whole genome shotgun (WGS) entry which is preliminary data.</text>
</comment>
<dbReference type="InterPro" id="IPR038939">
    <property type="entry name" value="PDV1/PDV2"/>
</dbReference>
<evidence type="ECO:0000313" key="1">
    <source>
        <dbReference type="EMBL" id="KAF8380104.1"/>
    </source>
</evidence>
<accession>A0A834YF34</accession>
<dbReference type="GO" id="GO:0010020">
    <property type="term" value="P:chloroplast fission"/>
    <property type="evidence" value="ECO:0007669"/>
    <property type="project" value="InterPro"/>
</dbReference>
<name>A0A834YF34_TETSI</name>
<dbReference type="OMA" id="LFNPWKW"/>
<proteinExistence type="predicted"/>
<dbReference type="EMBL" id="JABCRI010000021">
    <property type="protein sequence ID" value="KAF8380104.1"/>
    <property type="molecule type" value="Genomic_DNA"/>
</dbReference>
<protein>
    <submittedName>
        <fullName evidence="1">Uncharacterized protein</fullName>
    </submittedName>
</protein>
<dbReference type="Proteomes" id="UP000655225">
    <property type="component" value="Unassembled WGS sequence"/>
</dbReference>
<evidence type="ECO:0000313" key="2">
    <source>
        <dbReference type="Proteomes" id="UP000655225"/>
    </source>
</evidence>